<sequence>MSDGVKQINVPLVNSNGDVVETTIRDYYMGATGSKREAIKEALRAGVILAQLSPKALFYMSACAKAGQEVTAKELIAILSDGKDSVPIIKERQAETGTMSFDSPLEEEDAVEGRQKSKARVNSLKK</sequence>
<dbReference type="Proteomes" id="UP000186039">
    <property type="component" value="Unassembled WGS sequence"/>
</dbReference>
<feature type="region of interest" description="Disordered" evidence="1">
    <location>
        <begin position="97"/>
        <end position="126"/>
    </location>
</feature>
<gene>
    <name evidence="2" type="ORF">BIY20_09700</name>
</gene>
<evidence type="ECO:0000313" key="3">
    <source>
        <dbReference type="Proteomes" id="UP000186039"/>
    </source>
</evidence>
<accession>A0ABX3FFI1</accession>
<dbReference type="EMBL" id="MJMH01000172">
    <property type="protein sequence ID" value="OLQ91667.1"/>
    <property type="molecule type" value="Genomic_DNA"/>
</dbReference>
<keyword evidence="3" id="KW-1185">Reference proteome</keyword>
<reference evidence="2 3" key="1">
    <citation type="submission" date="2016-09" db="EMBL/GenBank/DDBJ databases">
        <title>Genomic Taxonomy of the Vibrionaceae.</title>
        <authorList>
            <person name="Gonzalez-Castillo A."/>
            <person name="Gomez-Gil B."/>
            <person name="Enciso-Ibarra K."/>
        </authorList>
    </citation>
    <scope>NUCLEOTIDE SEQUENCE [LARGE SCALE GENOMIC DNA]</scope>
    <source>
        <strain evidence="2 3">CAIM 1902</strain>
    </source>
</reference>
<evidence type="ECO:0000256" key="1">
    <source>
        <dbReference type="SAM" id="MobiDB-lite"/>
    </source>
</evidence>
<organism evidence="2 3">
    <name type="scientific">Vibrio panuliri</name>
    <dbReference type="NCBI Taxonomy" id="1381081"/>
    <lineage>
        <taxon>Bacteria</taxon>
        <taxon>Pseudomonadati</taxon>
        <taxon>Pseudomonadota</taxon>
        <taxon>Gammaproteobacteria</taxon>
        <taxon>Vibrionales</taxon>
        <taxon>Vibrionaceae</taxon>
        <taxon>Vibrio</taxon>
    </lineage>
</organism>
<evidence type="ECO:0000313" key="2">
    <source>
        <dbReference type="EMBL" id="OLQ91667.1"/>
    </source>
</evidence>
<feature type="compositionally biased region" description="Basic residues" evidence="1">
    <location>
        <begin position="116"/>
        <end position="126"/>
    </location>
</feature>
<proteinExistence type="predicted"/>
<protein>
    <submittedName>
        <fullName evidence="2">Uncharacterized protein</fullName>
    </submittedName>
</protein>
<name>A0ABX3FFI1_9VIBR</name>
<dbReference type="RefSeq" id="WP_075715030.1">
    <property type="nucleotide sequence ID" value="NZ_AP019656.1"/>
</dbReference>
<comment type="caution">
    <text evidence="2">The sequence shown here is derived from an EMBL/GenBank/DDBJ whole genome shotgun (WGS) entry which is preliminary data.</text>
</comment>